<dbReference type="InterPro" id="IPR036691">
    <property type="entry name" value="Endo/exonu/phosph_ase_sf"/>
</dbReference>
<name>A0A8H6J3Z4_9PEZI</name>
<feature type="region of interest" description="Disordered" evidence="1">
    <location>
        <begin position="23"/>
        <end position="45"/>
    </location>
</feature>
<dbReference type="GO" id="GO:0003964">
    <property type="term" value="F:RNA-directed DNA polymerase activity"/>
    <property type="evidence" value="ECO:0007669"/>
    <property type="project" value="UniProtKB-KW"/>
</dbReference>
<organism evidence="2 3">
    <name type="scientific">Colletotrichum musicola</name>
    <dbReference type="NCBI Taxonomy" id="2175873"/>
    <lineage>
        <taxon>Eukaryota</taxon>
        <taxon>Fungi</taxon>
        <taxon>Dikarya</taxon>
        <taxon>Ascomycota</taxon>
        <taxon>Pezizomycotina</taxon>
        <taxon>Sordariomycetes</taxon>
        <taxon>Hypocreomycetidae</taxon>
        <taxon>Glomerellales</taxon>
        <taxon>Glomerellaceae</taxon>
        <taxon>Colletotrichum</taxon>
        <taxon>Colletotrichum orchidearum species complex</taxon>
    </lineage>
</organism>
<dbReference type="OrthoDB" id="3660400at2759"/>
<dbReference type="AlphaFoldDB" id="A0A8H6J3Z4"/>
<evidence type="ECO:0000313" key="3">
    <source>
        <dbReference type="Proteomes" id="UP000639643"/>
    </source>
</evidence>
<dbReference type="Proteomes" id="UP000639643">
    <property type="component" value="Unassembled WGS sequence"/>
</dbReference>
<reference evidence="2" key="1">
    <citation type="journal article" date="2020" name="Phytopathology">
        <title>Genome Sequence Resources of Colletotrichum truncatum, C. plurivorum, C. musicola, and C. sojae: Four Species Pathogenic to Soybean (Glycine max).</title>
        <authorList>
            <person name="Rogerio F."/>
            <person name="Boufleur T.R."/>
            <person name="Ciampi-Guillardi M."/>
            <person name="Sukno S.A."/>
            <person name="Thon M.R."/>
            <person name="Massola Junior N.S."/>
            <person name="Baroncelli R."/>
        </authorList>
    </citation>
    <scope>NUCLEOTIDE SEQUENCE</scope>
    <source>
        <strain evidence="2">LFN0074</strain>
    </source>
</reference>
<dbReference type="SUPFAM" id="SSF56219">
    <property type="entry name" value="DNase I-like"/>
    <property type="match status" value="1"/>
</dbReference>
<dbReference type="EMBL" id="WIGM01001067">
    <property type="protein sequence ID" value="KAF6805661.1"/>
    <property type="molecule type" value="Genomic_DNA"/>
</dbReference>
<dbReference type="Gene3D" id="3.60.10.10">
    <property type="entry name" value="Endonuclease/exonuclease/phosphatase"/>
    <property type="match status" value="1"/>
</dbReference>
<keyword evidence="3" id="KW-1185">Reference proteome</keyword>
<protein>
    <submittedName>
        <fullName evidence="2">RNA-directed DNA polymerase from transposon x-element</fullName>
    </submittedName>
</protein>
<keyword evidence="2" id="KW-0808">Transferase</keyword>
<gene>
    <name evidence="2" type="ORF">CMUS01_14560</name>
</gene>
<comment type="caution">
    <text evidence="2">The sequence shown here is derived from an EMBL/GenBank/DDBJ whole genome shotgun (WGS) entry which is preliminary data.</text>
</comment>
<evidence type="ECO:0000313" key="2">
    <source>
        <dbReference type="EMBL" id="KAF6805661.1"/>
    </source>
</evidence>
<sequence length="241" mass="25858">MKRELQCIRKAGAAASAASQAASLGQYRNPAPGPYPRVGDDETTTTLLDYRPPPVSIIGGDFNIRNEIWEPGGGNTGFGPVIGHWAHSHGLAYIGEPGVPTHLYGYVLDLIFLDIPMASAQILPNLYPGANHKAILITVAPPPTLPEPSPRGYRVPNDLLGRFADMVRIRPLVPVVADVGLEAIEQAAILLTETLGTALRAVGKATEPAGRGRAKAAGWWSPDCKETRDRMLEAWCARSRV</sequence>
<keyword evidence="2" id="KW-0695">RNA-directed DNA polymerase</keyword>
<evidence type="ECO:0000256" key="1">
    <source>
        <dbReference type="SAM" id="MobiDB-lite"/>
    </source>
</evidence>
<accession>A0A8H6J3Z4</accession>
<proteinExistence type="predicted"/>
<keyword evidence="2" id="KW-0548">Nucleotidyltransferase</keyword>